<dbReference type="Pfam" id="PF00079">
    <property type="entry name" value="Serpin"/>
    <property type="match status" value="1"/>
</dbReference>
<dbReference type="AlphaFoldDB" id="A0A183JTC0"/>
<evidence type="ECO:0000259" key="2">
    <source>
        <dbReference type="Pfam" id="PF00079"/>
    </source>
</evidence>
<dbReference type="InterPro" id="IPR000215">
    <property type="entry name" value="Serpin_fam"/>
</dbReference>
<sequence length="144" mass="16331">MVLSGSALNTKAEIMKTMQLSERLEHDKVHSGISELLNNCSNRGGVNIILSSGLFVERDVSIKQQFEIYLKTYYNALIEHMTFQTDIECARKRINKWVSEQTNGKIQQLLSPGSLEEDTRVVVLATTYFKGESICLAYTTYKCL</sequence>
<dbReference type="InterPro" id="IPR042178">
    <property type="entry name" value="Serpin_sf_1"/>
</dbReference>
<dbReference type="GO" id="GO:0004867">
    <property type="term" value="F:serine-type endopeptidase inhibitor activity"/>
    <property type="evidence" value="ECO:0007669"/>
    <property type="project" value="InterPro"/>
</dbReference>
<dbReference type="GO" id="GO:0005615">
    <property type="term" value="C:extracellular space"/>
    <property type="evidence" value="ECO:0007669"/>
    <property type="project" value="InterPro"/>
</dbReference>
<gene>
    <name evidence="3" type="ORF">SCUD_LOCUS5960</name>
</gene>
<dbReference type="STRING" id="6186.A0A183JTC0"/>
<dbReference type="SUPFAM" id="SSF56574">
    <property type="entry name" value="Serpins"/>
    <property type="match status" value="1"/>
</dbReference>
<comment type="similarity">
    <text evidence="1">Belongs to the serpin family.</text>
</comment>
<proteinExistence type="inferred from homology"/>
<dbReference type="WBParaSite" id="SCUD_0000596001-mRNA-1">
    <property type="protein sequence ID" value="SCUD_0000596001-mRNA-1"/>
    <property type="gene ID" value="SCUD_0000596001"/>
</dbReference>
<evidence type="ECO:0000256" key="1">
    <source>
        <dbReference type="ARBA" id="ARBA00009500"/>
    </source>
</evidence>
<accession>A0A183JTC0</accession>
<dbReference type="PANTHER" id="PTHR11461:SF211">
    <property type="entry name" value="GH10112P-RELATED"/>
    <property type="match status" value="1"/>
</dbReference>
<dbReference type="InterPro" id="IPR036186">
    <property type="entry name" value="Serpin_sf"/>
</dbReference>
<dbReference type="EMBL" id="UZAK01011223">
    <property type="protein sequence ID" value="VDO99671.1"/>
    <property type="molecule type" value="Genomic_DNA"/>
</dbReference>
<dbReference type="PANTHER" id="PTHR11461">
    <property type="entry name" value="SERINE PROTEASE INHIBITOR, SERPIN"/>
    <property type="match status" value="1"/>
</dbReference>
<reference evidence="5" key="1">
    <citation type="submission" date="2016-06" db="UniProtKB">
        <authorList>
            <consortium name="WormBaseParasite"/>
        </authorList>
    </citation>
    <scope>IDENTIFICATION</scope>
</reference>
<dbReference type="Gene3D" id="3.30.497.10">
    <property type="entry name" value="Antithrombin, subunit I, domain 2"/>
    <property type="match status" value="1"/>
</dbReference>
<evidence type="ECO:0000313" key="5">
    <source>
        <dbReference type="WBParaSite" id="SCUD_0000596001-mRNA-1"/>
    </source>
</evidence>
<keyword evidence="4" id="KW-1185">Reference proteome</keyword>
<evidence type="ECO:0000313" key="3">
    <source>
        <dbReference type="EMBL" id="VDO99671.1"/>
    </source>
</evidence>
<dbReference type="InterPro" id="IPR023796">
    <property type="entry name" value="Serpin_dom"/>
</dbReference>
<reference evidence="3 4" key="2">
    <citation type="submission" date="2018-11" db="EMBL/GenBank/DDBJ databases">
        <authorList>
            <consortium name="Pathogen Informatics"/>
        </authorList>
    </citation>
    <scope>NUCLEOTIDE SEQUENCE [LARGE SCALE GENOMIC DNA]</scope>
    <source>
        <strain evidence="3">Dakar</strain>
        <strain evidence="4">Dakar, Senegal</strain>
    </source>
</reference>
<organism evidence="5">
    <name type="scientific">Schistosoma curassoni</name>
    <dbReference type="NCBI Taxonomy" id="6186"/>
    <lineage>
        <taxon>Eukaryota</taxon>
        <taxon>Metazoa</taxon>
        <taxon>Spiralia</taxon>
        <taxon>Lophotrochozoa</taxon>
        <taxon>Platyhelminthes</taxon>
        <taxon>Trematoda</taxon>
        <taxon>Digenea</taxon>
        <taxon>Strigeidida</taxon>
        <taxon>Schistosomatoidea</taxon>
        <taxon>Schistosomatidae</taxon>
        <taxon>Schistosoma</taxon>
    </lineage>
</organism>
<dbReference type="Proteomes" id="UP000279833">
    <property type="component" value="Unassembled WGS sequence"/>
</dbReference>
<feature type="domain" description="Serpin" evidence="2">
    <location>
        <begin position="1"/>
        <end position="132"/>
    </location>
</feature>
<name>A0A183JTC0_9TREM</name>
<evidence type="ECO:0000313" key="4">
    <source>
        <dbReference type="Proteomes" id="UP000279833"/>
    </source>
</evidence>
<protein>
    <submittedName>
        <fullName evidence="5">SERPIN domain-containing protein</fullName>
    </submittedName>
</protein>